<keyword evidence="4" id="KW-1185">Reference proteome</keyword>
<evidence type="ECO:0000256" key="2">
    <source>
        <dbReference type="SAM" id="SignalP"/>
    </source>
</evidence>
<evidence type="ECO:0000313" key="3">
    <source>
        <dbReference type="EMBL" id="MCS3903132.1"/>
    </source>
</evidence>
<feature type="signal peptide" evidence="2">
    <location>
        <begin position="1"/>
        <end position="24"/>
    </location>
</feature>
<feature type="compositionally biased region" description="Acidic residues" evidence="1">
    <location>
        <begin position="43"/>
        <end position="54"/>
    </location>
</feature>
<reference evidence="3" key="1">
    <citation type="submission" date="2022-08" db="EMBL/GenBank/DDBJ databases">
        <title>Genomic Encyclopedia of Type Strains, Phase III (KMG-III): the genomes of soil and plant-associated and newly described type strains.</title>
        <authorList>
            <person name="Whitman W."/>
        </authorList>
    </citation>
    <scope>NUCLEOTIDE SEQUENCE</scope>
    <source>
        <strain evidence="3">HMT 1</strain>
    </source>
</reference>
<protein>
    <submittedName>
        <fullName evidence="3">Small lipoprotein YifL</fullName>
    </submittedName>
</protein>
<dbReference type="RefSeq" id="WP_259054746.1">
    <property type="nucleotide sequence ID" value="NZ_JANUCT010000006.1"/>
</dbReference>
<gene>
    <name evidence="3" type="ORF">J2T55_001149</name>
</gene>
<dbReference type="EMBL" id="JANUCT010000006">
    <property type="protein sequence ID" value="MCS3903132.1"/>
    <property type="molecule type" value="Genomic_DNA"/>
</dbReference>
<dbReference type="AlphaFoldDB" id="A0AAE3L5C8"/>
<feature type="chain" id="PRO_5042077924" evidence="2">
    <location>
        <begin position="25"/>
        <end position="54"/>
    </location>
</feature>
<organism evidence="3 4">
    <name type="scientific">Methylohalomonas lacus</name>
    <dbReference type="NCBI Taxonomy" id="398773"/>
    <lineage>
        <taxon>Bacteria</taxon>
        <taxon>Pseudomonadati</taxon>
        <taxon>Pseudomonadota</taxon>
        <taxon>Gammaproteobacteria</taxon>
        <taxon>Methylohalomonadales</taxon>
        <taxon>Methylohalomonadaceae</taxon>
        <taxon>Methylohalomonas</taxon>
    </lineage>
</organism>
<evidence type="ECO:0000313" key="4">
    <source>
        <dbReference type="Proteomes" id="UP001204445"/>
    </source>
</evidence>
<keyword evidence="2" id="KW-0732">Signal</keyword>
<evidence type="ECO:0000256" key="1">
    <source>
        <dbReference type="SAM" id="MobiDB-lite"/>
    </source>
</evidence>
<sequence length="54" mass="5641">MKLNKTIPAALLVSALLITLSACEEQGPLEEAGEEIDNKIEDAGDAIEDATDGN</sequence>
<feature type="region of interest" description="Disordered" evidence="1">
    <location>
        <begin position="29"/>
        <end position="54"/>
    </location>
</feature>
<name>A0AAE3L5C8_9GAMM</name>
<accession>A0AAE3L5C8</accession>
<comment type="caution">
    <text evidence="3">The sequence shown here is derived from an EMBL/GenBank/DDBJ whole genome shotgun (WGS) entry which is preliminary data.</text>
</comment>
<keyword evidence="3" id="KW-0449">Lipoprotein</keyword>
<dbReference type="PROSITE" id="PS51257">
    <property type="entry name" value="PROKAR_LIPOPROTEIN"/>
    <property type="match status" value="1"/>
</dbReference>
<proteinExistence type="predicted"/>
<dbReference type="Proteomes" id="UP001204445">
    <property type="component" value="Unassembled WGS sequence"/>
</dbReference>